<dbReference type="GO" id="GO:0046872">
    <property type="term" value="F:metal ion binding"/>
    <property type="evidence" value="ECO:0007669"/>
    <property type="project" value="UniProtKB-KW"/>
</dbReference>
<keyword evidence="5" id="KW-0119">Carbohydrate metabolism</keyword>
<dbReference type="InterPro" id="IPR023198">
    <property type="entry name" value="PGP-like_dom2"/>
</dbReference>
<keyword evidence="7" id="KW-1185">Reference proteome</keyword>
<dbReference type="Pfam" id="PF13419">
    <property type="entry name" value="HAD_2"/>
    <property type="match status" value="1"/>
</dbReference>
<proteinExistence type="inferred from homology"/>
<dbReference type="InterPro" id="IPR006439">
    <property type="entry name" value="HAD-SF_hydro_IA"/>
</dbReference>
<keyword evidence="4" id="KW-0460">Magnesium</keyword>
<dbReference type="AlphaFoldDB" id="A0A316DQD8"/>
<dbReference type="Gene3D" id="1.10.150.240">
    <property type="entry name" value="Putative phosphatase, domain 2"/>
    <property type="match status" value="1"/>
</dbReference>
<organism evidence="6 7">
    <name type="scientific">Xanthomarina spongicola</name>
    <dbReference type="NCBI Taxonomy" id="570520"/>
    <lineage>
        <taxon>Bacteria</taxon>
        <taxon>Pseudomonadati</taxon>
        <taxon>Bacteroidota</taxon>
        <taxon>Flavobacteriia</taxon>
        <taxon>Flavobacteriales</taxon>
        <taxon>Flavobacteriaceae</taxon>
        <taxon>Xanthomarina</taxon>
    </lineage>
</organism>
<comment type="cofactor">
    <cofactor evidence="1">
        <name>Mg(2+)</name>
        <dbReference type="ChEBI" id="CHEBI:18420"/>
    </cofactor>
</comment>
<comment type="similarity">
    <text evidence="2">Belongs to the HAD-like hydrolase superfamily. CbbY/CbbZ/Gph/YieH family.</text>
</comment>
<evidence type="ECO:0000256" key="5">
    <source>
        <dbReference type="ARBA" id="ARBA00023277"/>
    </source>
</evidence>
<dbReference type="InterPro" id="IPR051600">
    <property type="entry name" value="Beta-PGM-like"/>
</dbReference>
<evidence type="ECO:0000256" key="2">
    <source>
        <dbReference type="ARBA" id="ARBA00006171"/>
    </source>
</evidence>
<protein>
    <submittedName>
        <fullName evidence="6">HAD superfamily hydrolase (TIGR01509 family)</fullName>
    </submittedName>
</protein>
<dbReference type="PANTHER" id="PTHR46193:SF18">
    <property type="entry name" value="HEXITOL PHOSPHATASE B"/>
    <property type="match status" value="1"/>
</dbReference>
<dbReference type="InterPro" id="IPR041492">
    <property type="entry name" value="HAD_2"/>
</dbReference>
<evidence type="ECO:0000256" key="3">
    <source>
        <dbReference type="ARBA" id="ARBA00022723"/>
    </source>
</evidence>
<dbReference type="InterPro" id="IPR036412">
    <property type="entry name" value="HAD-like_sf"/>
</dbReference>
<dbReference type="SUPFAM" id="SSF56784">
    <property type="entry name" value="HAD-like"/>
    <property type="match status" value="1"/>
</dbReference>
<dbReference type="InterPro" id="IPR023214">
    <property type="entry name" value="HAD_sf"/>
</dbReference>
<evidence type="ECO:0000256" key="4">
    <source>
        <dbReference type="ARBA" id="ARBA00022842"/>
    </source>
</evidence>
<dbReference type="SFLD" id="SFLDG01135">
    <property type="entry name" value="C1.5.6:_HAD__Beta-PGM__Phospha"/>
    <property type="match status" value="1"/>
</dbReference>
<name>A0A316DQD8_9FLAO</name>
<dbReference type="Proteomes" id="UP000245430">
    <property type="component" value="Unassembled WGS sequence"/>
</dbReference>
<dbReference type="NCBIfam" id="TIGR01509">
    <property type="entry name" value="HAD-SF-IA-v3"/>
    <property type="match status" value="1"/>
</dbReference>
<dbReference type="PANTHER" id="PTHR46193">
    <property type="entry name" value="6-PHOSPHOGLUCONATE PHOSPHATASE"/>
    <property type="match status" value="1"/>
</dbReference>
<evidence type="ECO:0000256" key="1">
    <source>
        <dbReference type="ARBA" id="ARBA00001946"/>
    </source>
</evidence>
<evidence type="ECO:0000313" key="6">
    <source>
        <dbReference type="EMBL" id="PWK20006.1"/>
    </source>
</evidence>
<dbReference type="EMBL" id="QGGP01000002">
    <property type="protein sequence ID" value="PWK20006.1"/>
    <property type="molecule type" value="Genomic_DNA"/>
</dbReference>
<keyword evidence="6" id="KW-0378">Hydrolase</keyword>
<comment type="caution">
    <text evidence="6">The sequence shown here is derived from an EMBL/GenBank/DDBJ whole genome shotgun (WGS) entry which is preliminary data.</text>
</comment>
<accession>A0A316DQD8</accession>
<dbReference type="GO" id="GO:0016787">
    <property type="term" value="F:hydrolase activity"/>
    <property type="evidence" value="ECO:0007669"/>
    <property type="project" value="UniProtKB-KW"/>
</dbReference>
<sequence length="226" mass="25471">MPKKLLVLKAVLFDMDGVIVDTEPLHHRAYFGMFDTLNIEVSESHYQTFTGQSTINVCKNLCKHFKLSNNPEDLVQVKRNIFKDLFKNDPNLQLIDGVLNLIKEYHENGLTLVLASSASMGTIESVFTRFELDQYFIAKLSGADLKASKPHPEIFLNAAKASGFNKQNCLVIEDSTNGIRAAHAAKIFCVGYKSIHSKNQDYSLANKVISNFNEINYSKVQNFFNN</sequence>
<reference evidence="6 7" key="1">
    <citation type="submission" date="2018-05" db="EMBL/GenBank/DDBJ databases">
        <title>Genomic Encyclopedia of Archaeal and Bacterial Type Strains, Phase II (KMG-II): from individual species to whole genera.</title>
        <authorList>
            <person name="Goeker M."/>
        </authorList>
    </citation>
    <scope>NUCLEOTIDE SEQUENCE [LARGE SCALE GENOMIC DNA]</scope>
    <source>
        <strain evidence="6 7">DSM 22637</strain>
    </source>
</reference>
<dbReference type="SFLD" id="SFLDG01129">
    <property type="entry name" value="C1.5:_HAD__Beta-PGM__Phosphata"/>
    <property type="match status" value="1"/>
</dbReference>
<evidence type="ECO:0000313" key="7">
    <source>
        <dbReference type="Proteomes" id="UP000245430"/>
    </source>
</evidence>
<dbReference type="Gene3D" id="3.40.50.1000">
    <property type="entry name" value="HAD superfamily/HAD-like"/>
    <property type="match status" value="1"/>
</dbReference>
<dbReference type="SFLD" id="SFLDS00003">
    <property type="entry name" value="Haloacid_Dehalogenase"/>
    <property type="match status" value="1"/>
</dbReference>
<keyword evidence="3" id="KW-0479">Metal-binding</keyword>
<gene>
    <name evidence="6" type="ORF">LX78_01356</name>
</gene>